<evidence type="ECO:0000313" key="1">
    <source>
        <dbReference type="EMBL" id="SNX74737.1"/>
    </source>
</evidence>
<gene>
    <name evidence="1" type="ORF">SAMN05878503_12612</name>
</gene>
<dbReference type="InterPro" id="IPR004195">
    <property type="entry name" value="Head_decoration_D"/>
</dbReference>
<dbReference type="EMBL" id="OAOQ01000026">
    <property type="protein sequence ID" value="SNX74737.1"/>
    <property type="molecule type" value="Genomic_DNA"/>
</dbReference>
<protein>
    <submittedName>
        <fullName evidence="1">Bacteriophage lambda head decoration protein D</fullName>
    </submittedName>
</protein>
<dbReference type="OrthoDB" id="7358956at2"/>
<dbReference type="AlphaFoldDB" id="A0A285D4J9"/>
<sequence length="123" mass="12480">MTTLTEGRHAGGFLVWEASRDYTRETVTLTSGAGKLDPGMVLGKITTGGKFTQLAPAASNGSQNAAGILWGHADATAADAAAVVVLRGPAIVNRNDLIWPTGATEPQIAAATAALAALGILLR</sequence>
<name>A0A285D4J9_9RHOB</name>
<keyword evidence="2" id="KW-1185">Reference proteome</keyword>
<proteinExistence type="predicted"/>
<reference evidence="2" key="1">
    <citation type="submission" date="2017-08" db="EMBL/GenBank/DDBJ databases">
        <authorList>
            <person name="Varghese N."/>
            <person name="Submissions S."/>
        </authorList>
    </citation>
    <scope>NUCLEOTIDE SEQUENCE [LARGE SCALE GENOMIC DNA]</scope>
    <source>
        <strain evidence="2">JA234</strain>
    </source>
</reference>
<organism evidence="1 2">
    <name type="scientific">Cereibacter ovatus</name>
    <dbReference type="NCBI Taxonomy" id="439529"/>
    <lineage>
        <taxon>Bacteria</taxon>
        <taxon>Pseudomonadati</taxon>
        <taxon>Pseudomonadota</taxon>
        <taxon>Alphaproteobacteria</taxon>
        <taxon>Rhodobacterales</taxon>
        <taxon>Paracoccaceae</taxon>
        <taxon>Cereibacter</taxon>
    </lineage>
</organism>
<evidence type="ECO:0000313" key="2">
    <source>
        <dbReference type="Proteomes" id="UP000219467"/>
    </source>
</evidence>
<accession>A0A285D4J9</accession>
<dbReference type="Proteomes" id="UP000219467">
    <property type="component" value="Unassembled WGS sequence"/>
</dbReference>
<dbReference type="Pfam" id="PF02924">
    <property type="entry name" value="HDPD"/>
    <property type="match status" value="1"/>
</dbReference>
<dbReference type="RefSeq" id="WP_097031811.1">
    <property type="nucleotide sequence ID" value="NZ_OAOQ01000026.1"/>
</dbReference>